<dbReference type="GeneID" id="39582579"/>
<dbReference type="EMBL" id="ML119053">
    <property type="protein sequence ID" value="ROT40000.1"/>
    <property type="molecule type" value="Genomic_DNA"/>
</dbReference>
<gene>
    <name evidence="1" type="ORF">SODALDRAFT_358417</name>
</gene>
<organism evidence="1 2">
    <name type="scientific">Sodiomyces alkalinus (strain CBS 110278 / VKM F-3762 / F11)</name>
    <name type="common">Alkaliphilic filamentous fungus</name>
    <dbReference type="NCBI Taxonomy" id="1314773"/>
    <lineage>
        <taxon>Eukaryota</taxon>
        <taxon>Fungi</taxon>
        <taxon>Dikarya</taxon>
        <taxon>Ascomycota</taxon>
        <taxon>Pezizomycotina</taxon>
        <taxon>Sordariomycetes</taxon>
        <taxon>Hypocreomycetidae</taxon>
        <taxon>Glomerellales</taxon>
        <taxon>Plectosphaerellaceae</taxon>
        <taxon>Sodiomyces</taxon>
    </lineage>
</organism>
<dbReference type="OrthoDB" id="5226533at2759"/>
<accession>A0A3N2PZQ2</accession>
<evidence type="ECO:0000313" key="2">
    <source>
        <dbReference type="Proteomes" id="UP000272025"/>
    </source>
</evidence>
<sequence length="235" mass="25754">MFAGSDELPVFRPFRPTITNPSLAEFCYAFVNSQRLAGFDLEPIGPLPGTHAASGVGTKSPYVPQQKGRNAANMIVGGRDGLMEVAKVVHLFTFIPSTHRHLFHPTLLALTLIFTPHPPTSSPRLKLDFFPSHREKKGKKKTLQNKQFETMSSPTVETAPQLEQQVASSFAVPNQPSHFLSLAPTTSSTYPQASDFTGRIARRSSSVSSTASKPGFQFLKLGPVHYGVHHDDDEE</sequence>
<proteinExistence type="predicted"/>
<protein>
    <submittedName>
        <fullName evidence="1">Uncharacterized protein</fullName>
    </submittedName>
</protein>
<dbReference type="AlphaFoldDB" id="A0A3N2PZQ2"/>
<keyword evidence="2" id="KW-1185">Reference proteome</keyword>
<evidence type="ECO:0000313" key="1">
    <source>
        <dbReference type="EMBL" id="ROT40000.1"/>
    </source>
</evidence>
<dbReference type="Proteomes" id="UP000272025">
    <property type="component" value="Unassembled WGS sequence"/>
</dbReference>
<name>A0A3N2PZQ2_SODAK</name>
<dbReference type="RefSeq" id="XP_028467806.1">
    <property type="nucleotide sequence ID" value="XM_028614101.1"/>
</dbReference>
<reference evidence="1 2" key="1">
    <citation type="journal article" date="2018" name="Mol. Ecol.">
        <title>The obligate alkalophilic soda-lake fungus Sodiomyces alkalinus has shifted to a protein diet.</title>
        <authorList>
            <person name="Grum-Grzhimaylo A.A."/>
            <person name="Falkoski D.L."/>
            <person name="van den Heuvel J."/>
            <person name="Valero-Jimenez C.A."/>
            <person name="Min B."/>
            <person name="Choi I.G."/>
            <person name="Lipzen A."/>
            <person name="Daum C.G."/>
            <person name="Aanen D.K."/>
            <person name="Tsang A."/>
            <person name="Henrissat B."/>
            <person name="Bilanenko E.N."/>
            <person name="de Vries R.P."/>
            <person name="van Kan J.A.L."/>
            <person name="Grigoriev I.V."/>
            <person name="Debets A.J.M."/>
        </authorList>
    </citation>
    <scope>NUCLEOTIDE SEQUENCE [LARGE SCALE GENOMIC DNA]</scope>
    <source>
        <strain evidence="1 2">F11</strain>
    </source>
</reference>